<dbReference type="RefSeq" id="XP_067070176.1">
    <property type="nucleotide sequence ID" value="XM_067213614.1"/>
</dbReference>
<gene>
    <name evidence="1" type="ORF">cand_033880</name>
</gene>
<dbReference type="OrthoDB" id="341330at2759"/>
<organism evidence="1 2">
    <name type="scientific">Cryptosporidium andersoni</name>
    <dbReference type="NCBI Taxonomy" id="117008"/>
    <lineage>
        <taxon>Eukaryota</taxon>
        <taxon>Sar</taxon>
        <taxon>Alveolata</taxon>
        <taxon>Apicomplexa</taxon>
        <taxon>Conoidasida</taxon>
        <taxon>Coccidia</taxon>
        <taxon>Eucoccidiorida</taxon>
        <taxon>Eimeriorina</taxon>
        <taxon>Cryptosporidiidae</taxon>
        <taxon>Cryptosporidium</taxon>
    </lineage>
</organism>
<keyword evidence="2" id="KW-1185">Reference proteome</keyword>
<proteinExistence type="predicted"/>
<reference evidence="1 2" key="1">
    <citation type="submission" date="2016-10" db="EMBL/GenBank/DDBJ databases">
        <title>Reductive evolution of mitochondrial metabolism and differential evolution of invasion-related proteins in Cryptosporidium.</title>
        <authorList>
            <person name="Liu S."/>
            <person name="Roellig D.M."/>
            <person name="Guo Y."/>
            <person name="Li N."/>
            <person name="Frace M.A."/>
            <person name="Tang K."/>
            <person name="Zhang L."/>
            <person name="Feng Y."/>
            <person name="Xiao L."/>
        </authorList>
    </citation>
    <scope>NUCLEOTIDE SEQUENCE [LARGE SCALE GENOMIC DNA]</scope>
    <source>
        <strain evidence="1">30847</strain>
    </source>
</reference>
<dbReference type="Proteomes" id="UP000186804">
    <property type="component" value="Unassembled WGS sequence"/>
</dbReference>
<sequence length="849" mass="98807">MVIRQTTIYISFMLIYGIKCLDLNYKHLKTTYSAVVDDFYYIPLRNRTFTDLDHHTLGPSNPVPIRVATLTLAILNAISEELPFEWILFFQKFDIFKFYHQLLKLGAIKSSKLFFRFCPHTCVEMMGFEEDTAEICNAICGNIFNFLEDIGIFFKPNSELFNIKLTSVYNSNKEDNIEFNILEDVSETTAERSNEFEDEYEDYDSSLDLDNEYIHFDNNYIAYNDNINLIGKDSESKISIDEKTLVYTDDDPQEKISSRLLLLWDVDETLLSLGRRIQNNEILNRKFNTYTLSTLFLIKERQLYDPRIMNQYIVTHGINTISKLQHRSIRDICEACWDILRIYDRYFATEDDDISNQIFKRMFEAKEEAAIAYNNGDNSYTTRFLPGPLKNIFVPKLKDLSLLRNYIIENSEEFAEFKNNIDKSNEHNKSKEFFVYEINEQHNIDGISIKDNLSYNKTLLTSLKGFSNLIVKEKQDNIVTVLIDDNAGHIRLACLEEVHQKNMLIIPIYPLNPELSIEENINISNLTDRYLTDILAPPISIGSYGMFHGLNLKYLPNLLNGILNDIPIDASANILSKELRSKVYGLFNTRYKGSLCSYDIDNPKSVYFVITSPCSFFEYTLNLMLKMSPDDPYIRDFFKTLSAIDAWIFNERPNKNYRDSCSSINSTLRDIICICNNGLLKSNTLDKKNIEKLCIINWNDKFYFGYNNPNGSVPLNSLLISTLPRRRTIILSLYSDLPLNVMPISTVFGYYNYCQLASNHFISHIELLKRLSQSINPVLNLRDLIDINEDNKYEELKNDNLKLTITLTKTWEKALINNFDSINEYTVTNSTRYMGNFNRSYVNCTTLNY</sequence>
<comment type="caution">
    <text evidence="1">The sequence shown here is derived from an EMBL/GenBank/DDBJ whole genome shotgun (WGS) entry which is preliminary data.</text>
</comment>
<evidence type="ECO:0000313" key="1">
    <source>
        <dbReference type="EMBL" id="OII78330.1"/>
    </source>
</evidence>
<dbReference type="AlphaFoldDB" id="A0A1J4MVM8"/>
<accession>A0A1J4MVM8</accession>
<dbReference type="VEuPathDB" id="CryptoDB:cand_033880"/>
<evidence type="ECO:0000313" key="2">
    <source>
        <dbReference type="Proteomes" id="UP000186804"/>
    </source>
</evidence>
<protein>
    <submittedName>
        <fullName evidence="1">Uncharacterized protein</fullName>
    </submittedName>
</protein>
<dbReference type="GeneID" id="92367572"/>
<dbReference type="EMBL" id="LRBS01000002">
    <property type="protein sequence ID" value="OII78330.1"/>
    <property type="molecule type" value="Genomic_DNA"/>
</dbReference>
<name>A0A1J4MVM8_9CRYT</name>